<gene>
    <name evidence="1" type="ORF">DS2_16564</name>
</gene>
<proteinExistence type="predicted"/>
<protein>
    <submittedName>
        <fullName evidence="1">Uncharacterized protein</fullName>
    </submittedName>
</protein>
<sequence>MSFLFGCEQGVTLKSICKNTPEFCEDLNDDAWCKKERKEVIFGRFNESINPSDEVRYKLITDFEKYSTCVEKASFIEHIKLKDKQTGRVKGFVTSVRELERLSKATADSNDPNLLYWHWSRNGDEDAMSRFLALRDSGVLQTPELQFKLATYYVKFNRDLTIDTLYRALELYGKDDVINPEILNTLSTLYLKEEKYKHAYVWGKLAKEFGVSDIDLAPLRAVLKTEGVPISQLDDIANDYETALEDGNFEPPKR</sequence>
<dbReference type="STRING" id="1328313.DS2_16564"/>
<organism evidence="1 2">
    <name type="scientific">Catenovulum agarivorans DS-2</name>
    <dbReference type="NCBI Taxonomy" id="1328313"/>
    <lineage>
        <taxon>Bacteria</taxon>
        <taxon>Pseudomonadati</taxon>
        <taxon>Pseudomonadota</taxon>
        <taxon>Gammaproteobacteria</taxon>
        <taxon>Alteromonadales</taxon>
        <taxon>Alteromonadaceae</taxon>
        <taxon>Catenovulum</taxon>
    </lineage>
</organism>
<name>W7QI47_9ALTE</name>
<evidence type="ECO:0000313" key="2">
    <source>
        <dbReference type="Proteomes" id="UP000019276"/>
    </source>
</evidence>
<dbReference type="InterPro" id="IPR021372">
    <property type="entry name" value="DUF2989"/>
</dbReference>
<reference evidence="1 2" key="1">
    <citation type="journal article" date="2014" name="Genome Announc.">
        <title>Draft Genome Sequence of the Agar-Degrading Bacterium Catenovulum sp. Strain DS-2, Isolated from Intestines of Haliotis diversicolor.</title>
        <authorList>
            <person name="Shan D."/>
            <person name="Li X."/>
            <person name="Gu Z."/>
            <person name="Wei G."/>
            <person name="Gao Z."/>
            <person name="Shao Z."/>
        </authorList>
    </citation>
    <scope>NUCLEOTIDE SEQUENCE [LARGE SCALE GENOMIC DNA]</scope>
    <source>
        <strain evidence="1 2">DS-2</strain>
    </source>
</reference>
<comment type="caution">
    <text evidence="1">The sequence shown here is derived from an EMBL/GenBank/DDBJ whole genome shotgun (WGS) entry which is preliminary data.</text>
</comment>
<dbReference type="Pfam" id="PF11207">
    <property type="entry name" value="DUF2989"/>
    <property type="match status" value="1"/>
</dbReference>
<evidence type="ECO:0000313" key="1">
    <source>
        <dbReference type="EMBL" id="EWH08577.1"/>
    </source>
</evidence>
<dbReference type="Proteomes" id="UP000019276">
    <property type="component" value="Unassembled WGS sequence"/>
</dbReference>
<dbReference type="EMBL" id="ARZY01000042">
    <property type="protein sequence ID" value="EWH08577.1"/>
    <property type="molecule type" value="Genomic_DNA"/>
</dbReference>
<dbReference type="eggNOG" id="ENOG502Z7JD">
    <property type="taxonomic scope" value="Bacteria"/>
</dbReference>
<accession>W7QI47</accession>
<keyword evidence="2" id="KW-1185">Reference proteome</keyword>
<dbReference type="AlphaFoldDB" id="W7QI47"/>